<comment type="caution">
    <text evidence="1">The sequence shown here is derived from an EMBL/GenBank/DDBJ whole genome shotgun (WGS) entry which is preliminary data.</text>
</comment>
<evidence type="ECO:0000313" key="2">
    <source>
        <dbReference type="Proteomes" id="UP000178315"/>
    </source>
</evidence>
<reference evidence="1 2" key="1">
    <citation type="journal article" date="2016" name="Nat. Commun.">
        <title>Thousands of microbial genomes shed light on interconnected biogeochemical processes in an aquifer system.</title>
        <authorList>
            <person name="Anantharaman K."/>
            <person name="Brown C.T."/>
            <person name="Hug L.A."/>
            <person name="Sharon I."/>
            <person name="Castelle C.J."/>
            <person name="Probst A.J."/>
            <person name="Thomas B.C."/>
            <person name="Singh A."/>
            <person name="Wilkins M.J."/>
            <person name="Karaoz U."/>
            <person name="Brodie E.L."/>
            <person name="Williams K.H."/>
            <person name="Hubbard S.S."/>
            <person name="Banfield J.F."/>
        </authorList>
    </citation>
    <scope>NUCLEOTIDE SEQUENCE [LARGE SCALE GENOMIC DNA]</scope>
</reference>
<organism evidence="1 2">
    <name type="scientific">Candidatus Jacksonbacteria bacterium RIFCSPLOWO2_02_FULL_44_20</name>
    <dbReference type="NCBI Taxonomy" id="1798460"/>
    <lineage>
        <taxon>Bacteria</taxon>
        <taxon>Candidatus Jacksoniibacteriota</taxon>
    </lineage>
</organism>
<name>A0A1G2A8Z9_9BACT</name>
<dbReference type="Proteomes" id="UP000178315">
    <property type="component" value="Unassembled WGS sequence"/>
</dbReference>
<protein>
    <recommendedName>
        <fullName evidence="3">AbiEi antitoxin C-terminal domain-containing protein</fullName>
    </recommendedName>
</protein>
<evidence type="ECO:0008006" key="3">
    <source>
        <dbReference type="Google" id="ProtNLM"/>
    </source>
</evidence>
<gene>
    <name evidence="1" type="ORF">A3H61_03995</name>
</gene>
<proteinExistence type="predicted"/>
<accession>A0A1G2A8Z9</accession>
<evidence type="ECO:0000313" key="1">
    <source>
        <dbReference type="EMBL" id="OGY72966.1"/>
    </source>
</evidence>
<dbReference type="EMBL" id="MHJU01000019">
    <property type="protein sequence ID" value="OGY72966.1"/>
    <property type="molecule type" value="Genomic_DNA"/>
</dbReference>
<sequence length="203" mass="24254">MKADVPYFRISHLEVFLPNVKRTSLYRAITRWTKKGIIIKLKKGYYVTKEYVEKHRMEKEYWYYLGNILRYPSYVSGVYVLQHYHILTEVTYPITSITTKSTRAYSNPLGDFIYYSITPSLYTGYERLFYYNEPIYVATKAKALFDYLYMKYGKSKATREHIIVKERLNLESFTVAQKKEFKSYCVMSRKKVLQTLALENFQG</sequence>
<dbReference type="AlphaFoldDB" id="A0A1G2A8Z9"/>